<sequence>MDIGSHLNRMESEYVRPAKQFLAQSFEKHPTATAIAAVFAVTSFVPVVLAIALAVFAAFLTITGLLTTVVALGLSLFVILSTTLVFSAAVTFIILGIPRFGRSPAQPTEAAAPEPTGIPNVSNFGSPRRAFAALRHLYPRKGSSWSFRLLFGLLFRNTFARIFLPRWMRYHRFYPYVFGIERTPHPFKWVLLRFLSPVLAVAIVVFNFGRIIILVGALLLFASPRGRGVRDAILAALVAFLRESLEMLEKTFPAAAPPVAAEQPVSEAPREDMVSSVVPAWPEFWDNGGFNHGWCGSRCESEKCRYSCIVKCLLISLNSIAIDLN</sequence>
<evidence type="ECO:0000256" key="1">
    <source>
        <dbReference type="SAM" id="Phobius"/>
    </source>
</evidence>
<dbReference type="AlphaFoldDB" id="A0A8H6YIV3"/>
<comment type="caution">
    <text evidence="2">The sequence shown here is derived from an EMBL/GenBank/DDBJ whole genome shotgun (WGS) entry which is preliminary data.</text>
</comment>
<keyword evidence="1" id="KW-0812">Transmembrane</keyword>
<dbReference type="EMBL" id="JACAZI010000005">
    <property type="protein sequence ID" value="KAF7360608.1"/>
    <property type="molecule type" value="Genomic_DNA"/>
</dbReference>
<keyword evidence="1" id="KW-0472">Membrane</keyword>
<organism evidence="2 3">
    <name type="scientific">Mycena venus</name>
    <dbReference type="NCBI Taxonomy" id="2733690"/>
    <lineage>
        <taxon>Eukaryota</taxon>
        <taxon>Fungi</taxon>
        <taxon>Dikarya</taxon>
        <taxon>Basidiomycota</taxon>
        <taxon>Agaricomycotina</taxon>
        <taxon>Agaricomycetes</taxon>
        <taxon>Agaricomycetidae</taxon>
        <taxon>Agaricales</taxon>
        <taxon>Marasmiineae</taxon>
        <taxon>Mycenaceae</taxon>
        <taxon>Mycena</taxon>
    </lineage>
</organism>
<name>A0A8H6YIV3_9AGAR</name>
<keyword evidence="3" id="KW-1185">Reference proteome</keyword>
<keyword evidence="1" id="KW-1133">Transmembrane helix</keyword>
<gene>
    <name evidence="2" type="ORF">MVEN_00792300</name>
</gene>
<feature type="transmembrane region" description="Helical" evidence="1">
    <location>
        <begin position="74"/>
        <end position="97"/>
    </location>
</feature>
<feature type="transmembrane region" description="Helical" evidence="1">
    <location>
        <begin position="34"/>
        <end position="62"/>
    </location>
</feature>
<protein>
    <submittedName>
        <fullName evidence="2">Uncharacterized protein</fullName>
    </submittedName>
</protein>
<feature type="transmembrane region" description="Helical" evidence="1">
    <location>
        <begin position="145"/>
        <end position="164"/>
    </location>
</feature>
<evidence type="ECO:0000313" key="2">
    <source>
        <dbReference type="EMBL" id="KAF7360608.1"/>
    </source>
</evidence>
<dbReference type="OrthoDB" id="3016371at2759"/>
<proteinExistence type="predicted"/>
<evidence type="ECO:0000313" key="3">
    <source>
        <dbReference type="Proteomes" id="UP000620124"/>
    </source>
</evidence>
<feature type="transmembrane region" description="Helical" evidence="1">
    <location>
        <begin position="194"/>
        <end position="221"/>
    </location>
</feature>
<accession>A0A8H6YIV3</accession>
<dbReference type="Proteomes" id="UP000620124">
    <property type="component" value="Unassembled WGS sequence"/>
</dbReference>
<reference evidence="2" key="1">
    <citation type="submission" date="2020-05" db="EMBL/GenBank/DDBJ databases">
        <title>Mycena genomes resolve the evolution of fungal bioluminescence.</title>
        <authorList>
            <person name="Tsai I.J."/>
        </authorList>
    </citation>
    <scope>NUCLEOTIDE SEQUENCE</scope>
    <source>
        <strain evidence="2">CCC161011</strain>
    </source>
</reference>